<evidence type="ECO:0008006" key="4">
    <source>
        <dbReference type="Google" id="ProtNLM"/>
    </source>
</evidence>
<dbReference type="InterPro" id="IPR027417">
    <property type="entry name" value="P-loop_NTPase"/>
</dbReference>
<accession>A0ABY6HY34</accession>
<evidence type="ECO:0000313" key="3">
    <source>
        <dbReference type="Proteomes" id="UP001208689"/>
    </source>
</evidence>
<feature type="compositionally biased region" description="Acidic residues" evidence="1">
    <location>
        <begin position="605"/>
        <end position="615"/>
    </location>
</feature>
<evidence type="ECO:0000313" key="2">
    <source>
        <dbReference type="EMBL" id="UYP48445.1"/>
    </source>
</evidence>
<organism evidence="2 3">
    <name type="scientific">Candidatus Lokiarchaeum ossiferum</name>
    <dbReference type="NCBI Taxonomy" id="2951803"/>
    <lineage>
        <taxon>Archaea</taxon>
        <taxon>Promethearchaeati</taxon>
        <taxon>Promethearchaeota</taxon>
        <taxon>Promethearchaeia</taxon>
        <taxon>Promethearchaeales</taxon>
        <taxon>Promethearchaeaceae</taxon>
        <taxon>Candidatus Lokiarchaeum</taxon>
    </lineage>
</organism>
<feature type="region of interest" description="Disordered" evidence="1">
    <location>
        <begin position="594"/>
        <end position="626"/>
    </location>
</feature>
<evidence type="ECO:0000256" key="1">
    <source>
        <dbReference type="SAM" id="MobiDB-lite"/>
    </source>
</evidence>
<keyword evidence="3" id="KW-1185">Reference proteome</keyword>
<dbReference type="Proteomes" id="UP001208689">
    <property type="component" value="Chromosome"/>
</dbReference>
<protein>
    <recommendedName>
        <fullName evidence="4">ATP-binding protein</fullName>
    </recommendedName>
</protein>
<reference evidence="2" key="1">
    <citation type="submission" date="2022-09" db="EMBL/GenBank/DDBJ databases">
        <title>Actin cytoskeleton and complex cell architecture in an #Asgard archaeon.</title>
        <authorList>
            <person name="Ponce Toledo R.I."/>
            <person name="Schleper C."/>
            <person name="Rodrigues Oliveira T."/>
            <person name="Wollweber F."/>
            <person name="Xu J."/>
            <person name="Rittmann S."/>
            <person name="Klingl A."/>
            <person name="Pilhofer M."/>
        </authorList>
    </citation>
    <scope>NUCLEOTIDE SEQUENCE</scope>
    <source>
        <strain evidence="2">B-35</strain>
    </source>
</reference>
<dbReference type="SUPFAM" id="SSF52540">
    <property type="entry name" value="P-loop containing nucleoside triphosphate hydrolases"/>
    <property type="match status" value="1"/>
</dbReference>
<feature type="compositionally biased region" description="Pro residues" evidence="1">
    <location>
        <begin position="617"/>
        <end position="626"/>
    </location>
</feature>
<name>A0ABY6HY34_9ARCH</name>
<proteinExistence type="predicted"/>
<sequence>MAFSQMNEDEQELYLDVLRDGTTPFDRFVARGKMEDTVDIPGPRINIDRYLFRSIRQTQSDSSARMLPILGSAGTGKTHAYWAYKSIERRLTQEDQEDANVAGNYPEQWTIVYVPSPPAAVRILLHVYTCLLDELTADILTVVSDNLVTRWGGHKKKKLGIFGGQDLEETIQNGIREYPGIFADCVKSLCIFALDKERQGLAERWLLGEDLDEDELDVLGINTVIESDDVCLAMIKLICENAGRSIVLYFDELESPYRMHGPEAEQKFLETLKQVYNNVKNVVIVLAVLKEIWPRVLETADQAMKSRMEQERELEFFKFDDLKLYFAKAMEYFWAKNNLNPPIYPLFPLNEQVLKVIFDKTDGNQRSIIKLIRLFVDKIVYDEMTLEEVIQSGKSDAVPVGTTTAIPDAVPATAPSTKEEKSIIDKIEEMMKDEDYTIEANPASVAGAALKSIKVLAEKFNKKINIDMDFKFQVGKRSYSLAGVIEFEGKKYGLEIPAVKSFDKSGGVAAFYAAKRLTQAISTNSVDVALLIVPEGTGGAKYTSLLSQNEGKMFKYEFNEESAKFLIQQAIKQPSKEGKIIAEQILGEMADYEPPMAPWEMPAPEAEEGNPEDAPSEPSPDQPSAD</sequence>
<gene>
    <name evidence="2" type="ORF">NEF87_004730</name>
</gene>
<dbReference type="EMBL" id="CP104013">
    <property type="protein sequence ID" value="UYP48445.1"/>
    <property type="molecule type" value="Genomic_DNA"/>
</dbReference>